<keyword evidence="2" id="KW-1185">Reference proteome</keyword>
<protein>
    <submittedName>
        <fullName evidence="1">Uncharacterized protein</fullName>
    </submittedName>
</protein>
<evidence type="ECO:0000313" key="2">
    <source>
        <dbReference type="Proteomes" id="UP000054630"/>
    </source>
</evidence>
<evidence type="ECO:0000313" key="1">
    <source>
        <dbReference type="EMBL" id="KRX17259.1"/>
    </source>
</evidence>
<organism evidence="1 2">
    <name type="scientific">Trichinella nelsoni</name>
    <dbReference type="NCBI Taxonomy" id="6336"/>
    <lineage>
        <taxon>Eukaryota</taxon>
        <taxon>Metazoa</taxon>
        <taxon>Ecdysozoa</taxon>
        <taxon>Nematoda</taxon>
        <taxon>Enoplea</taxon>
        <taxon>Dorylaimia</taxon>
        <taxon>Trichinellida</taxon>
        <taxon>Trichinellidae</taxon>
        <taxon>Trichinella</taxon>
    </lineage>
</organism>
<sequence length="62" mass="6935">MSAGAKMGCPVYTPPDLELHWKSELELNDVKAHIHGKPRILDPEAGKAYAYLAEEELSFRLP</sequence>
<dbReference type="Proteomes" id="UP000054630">
    <property type="component" value="Unassembled WGS sequence"/>
</dbReference>
<dbReference type="EMBL" id="JYDL01000090">
    <property type="protein sequence ID" value="KRX17259.1"/>
    <property type="molecule type" value="Genomic_DNA"/>
</dbReference>
<gene>
    <name evidence="1" type="ORF">T07_9810</name>
</gene>
<comment type="caution">
    <text evidence="1">The sequence shown here is derived from an EMBL/GenBank/DDBJ whole genome shotgun (WGS) entry which is preliminary data.</text>
</comment>
<dbReference type="AlphaFoldDB" id="A0A0V0RS28"/>
<accession>A0A0V0RS28</accession>
<proteinExistence type="predicted"/>
<reference evidence="1 2" key="1">
    <citation type="submission" date="2015-01" db="EMBL/GenBank/DDBJ databases">
        <title>Evolution of Trichinella species and genotypes.</title>
        <authorList>
            <person name="Korhonen P.K."/>
            <person name="Edoardo P."/>
            <person name="Giuseppe L.R."/>
            <person name="Gasser R.B."/>
        </authorList>
    </citation>
    <scope>NUCLEOTIDE SEQUENCE [LARGE SCALE GENOMIC DNA]</scope>
    <source>
        <strain evidence="1">ISS37</strain>
    </source>
</reference>
<name>A0A0V0RS28_9BILA</name>